<evidence type="ECO:0000313" key="3">
    <source>
        <dbReference type="EMBL" id="MEK8073237.1"/>
    </source>
</evidence>
<keyword evidence="2" id="KW-0472">Membrane</keyword>
<dbReference type="Pfam" id="PF12277">
    <property type="entry name" value="DUF3618"/>
    <property type="match status" value="1"/>
</dbReference>
<evidence type="ECO:0000256" key="2">
    <source>
        <dbReference type="SAM" id="Phobius"/>
    </source>
</evidence>
<name>A0ABU9D0V2_9NOCA</name>
<dbReference type="Proteomes" id="UP001456513">
    <property type="component" value="Unassembled WGS sequence"/>
</dbReference>
<dbReference type="RefSeq" id="WP_094642615.1">
    <property type="nucleotide sequence ID" value="NZ_JBBPCN010000001.1"/>
</dbReference>
<gene>
    <name evidence="3" type="ORF">AABD04_20530</name>
</gene>
<accession>A0ABU9D0V2</accession>
<keyword evidence="4" id="KW-1185">Reference proteome</keyword>
<sequence>MTENKHVARGNETGEEAHVTDPPVAPVPDIEQQRAELAETVAALADKVDVPARVRSEATVQAEKAKTLAQDNPQVAAAAVGTLVAAVVLVVFSRRRRARRLLR</sequence>
<organism evidence="3 4">
    <name type="scientific">Rhodococcus navarretei</name>
    <dbReference type="NCBI Taxonomy" id="3128981"/>
    <lineage>
        <taxon>Bacteria</taxon>
        <taxon>Bacillati</taxon>
        <taxon>Actinomycetota</taxon>
        <taxon>Actinomycetes</taxon>
        <taxon>Mycobacteriales</taxon>
        <taxon>Nocardiaceae</taxon>
        <taxon>Rhodococcus</taxon>
    </lineage>
</organism>
<reference evidence="3 4" key="1">
    <citation type="submission" date="2024-03" db="EMBL/GenBank/DDBJ databases">
        <title>Rhodococcus navarretei sp. nov. and Pseudarthrobacter quantumdoti sp. nov., two new species with the ability to biosynthesize Quantum Dots isolated from soil samples at Union Glacier, Antarctica.</title>
        <authorList>
            <person name="Vargas M."/>
        </authorList>
    </citation>
    <scope>NUCLEOTIDE SEQUENCE [LARGE SCALE GENOMIC DNA]</scope>
    <source>
        <strain evidence="3 4">EXRC-4A-4</strain>
    </source>
</reference>
<evidence type="ECO:0000313" key="4">
    <source>
        <dbReference type="Proteomes" id="UP001456513"/>
    </source>
</evidence>
<keyword evidence="2" id="KW-1133">Transmembrane helix</keyword>
<comment type="caution">
    <text evidence="3">The sequence shown here is derived from an EMBL/GenBank/DDBJ whole genome shotgun (WGS) entry which is preliminary data.</text>
</comment>
<dbReference type="InterPro" id="IPR022062">
    <property type="entry name" value="DUF3618"/>
</dbReference>
<proteinExistence type="predicted"/>
<keyword evidence="2" id="KW-0812">Transmembrane</keyword>
<feature type="transmembrane region" description="Helical" evidence="2">
    <location>
        <begin position="75"/>
        <end position="93"/>
    </location>
</feature>
<evidence type="ECO:0000256" key="1">
    <source>
        <dbReference type="SAM" id="MobiDB-lite"/>
    </source>
</evidence>
<protein>
    <submittedName>
        <fullName evidence="3">DUF3618 domain-containing protein</fullName>
    </submittedName>
</protein>
<dbReference type="EMBL" id="JBBPCN010000001">
    <property type="protein sequence ID" value="MEK8073237.1"/>
    <property type="molecule type" value="Genomic_DNA"/>
</dbReference>
<feature type="region of interest" description="Disordered" evidence="1">
    <location>
        <begin position="1"/>
        <end position="26"/>
    </location>
</feature>